<evidence type="ECO:0000313" key="3">
    <source>
        <dbReference type="EMBL" id="TPG34319.1"/>
    </source>
</evidence>
<dbReference type="GO" id="GO:0016491">
    <property type="term" value="F:oxidoreductase activity"/>
    <property type="evidence" value="ECO:0007669"/>
    <property type="project" value="UniProtKB-KW"/>
</dbReference>
<accession>A0A502EBG0</accession>
<dbReference type="AlphaFoldDB" id="A0A502EBG0"/>
<dbReference type="PANTHER" id="PTHR14239:SF10">
    <property type="entry name" value="REDUCTASE"/>
    <property type="match status" value="1"/>
</dbReference>
<dbReference type="Pfam" id="PF03807">
    <property type="entry name" value="F420_oxidored"/>
    <property type="match status" value="1"/>
</dbReference>
<keyword evidence="4" id="KW-1185">Reference proteome</keyword>
<evidence type="ECO:0000313" key="4">
    <source>
        <dbReference type="Proteomes" id="UP000320095"/>
    </source>
</evidence>
<evidence type="ECO:0000259" key="2">
    <source>
        <dbReference type="Pfam" id="PF03807"/>
    </source>
</evidence>
<dbReference type="EMBL" id="RCZG01000004">
    <property type="protein sequence ID" value="TPG34319.1"/>
    <property type="molecule type" value="Genomic_DNA"/>
</dbReference>
<feature type="domain" description="Pyrroline-5-carboxylate reductase catalytic N-terminal" evidence="2">
    <location>
        <begin position="10"/>
        <end position="102"/>
    </location>
</feature>
<name>A0A502EBG0_9MYCO</name>
<dbReference type="SUPFAM" id="SSF51735">
    <property type="entry name" value="NAD(P)-binding Rossmann-fold domains"/>
    <property type="match status" value="1"/>
</dbReference>
<dbReference type="PANTHER" id="PTHR14239">
    <property type="entry name" value="DUDULIN-RELATED"/>
    <property type="match status" value="1"/>
</dbReference>
<reference evidence="3 4" key="1">
    <citation type="journal article" date="2019" name="Environ. Microbiol.">
        <title>Species interactions and distinct microbial communities in high Arctic permafrost affected cryosols are associated with the CH4 and CO2 gas fluxes.</title>
        <authorList>
            <person name="Altshuler I."/>
            <person name="Hamel J."/>
            <person name="Turney S."/>
            <person name="Magnuson E."/>
            <person name="Levesque R."/>
            <person name="Greer C."/>
            <person name="Whyte L.G."/>
        </authorList>
    </citation>
    <scope>NUCLEOTIDE SEQUENCE [LARGE SCALE GENOMIC DNA]</scope>
    <source>
        <strain evidence="3 4">S5.20</strain>
    </source>
</reference>
<keyword evidence="1" id="KW-0560">Oxidoreductase</keyword>
<organism evidence="3 4">
    <name type="scientific">Mycolicibacterium hodleri</name>
    <dbReference type="NCBI Taxonomy" id="49897"/>
    <lineage>
        <taxon>Bacteria</taxon>
        <taxon>Bacillati</taxon>
        <taxon>Actinomycetota</taxon>
        <taxon>Actinomycetes</taxon>
        <taxon>Mycobacteriales</taxon>
        <taxon>Mycobacteriaceae</taxon>
        <taxon>Mycolicibacterium</taxon>
    </lineage>
</organism>
<dbReference type="Gene3D" id="3.40.50.720">
    <property type="entry name" value="NAD(P)-binding Rossmann-like Domain"/>
    <property type="match status" value="1"/>
</dbReference>
<evidence type="ECO:0000256" key="1">
    <source>
        <dbReference type="ARBA" id="ARBA00023002"/>
    </source>
</evidence>
<dbReference type="InterPro" id="IPR036291">
    <property type="entry name" value="NAD(P)-bd_dom_sf"/>
</dbReference>
<protein>
    <submittedName>
        <fullName evidence="3">F420-dependent NADP oxidoreductase</fullName>
    </submittedName>
</protein>
<sequence>MHYERNNDVKIGIIGAGNLGTAIGHRLAASGHDIMISFARTPEKVEQAAQQIGHDATAGTPEQTVAFGDVIVLATPWGVTLDTVAALADALAHKVVWDTTNPFAPTMDELVIGTTTSAGEQVAATAPHATVVKAIAPFAQALASPSTTVEDRHPTVFVCGDDESARHTVATLVADIGADPVDTGPLKLARFTEPTGMLVTNLAYVKQLGPGIALALLGR</sequence>
<proteinExistence type="predicted"/>
<comment type="caution">
    <text evidence="3">The sequence shown here is derived from an EMBL/GenBank/DDBJ whole genome shotgun (WGS) entry which is preliminary data.</text>
</comment>
<dbReference type="InterPro" id="IPR051267">
    <property type="entry name" value="STEAP_metalloreductase"/>
</dbReference>
<gene>
    <name evidence="3" type="ORF">EAH80_12125</name>
</gene>
<dbReference type="InterPro" id="IPR028939">
    <property type="entry name" value="P5C_Rdtase_cat_N"/>
</dbReference>
<dbReference type="Proteomes" id="UP000320095">
    <property type="component" value="Unassembled WGS sequence"/>
</dbReference>